<organism evidence="2 3">
    <name type="scientific">Elysia crispata</name>
    <name type="common">lettuce slug</name>
    <dbReference type="NCBI Taxonomy" id="231223"/>
    <lineage>
        <taxon>Eukaryota</taxon>
        <taxon>Metazoa</taxon>
        <taxon>Spiralia</taxon>
        <taxon>Lophotrochozoa</taxon>
        <taxon>Mollusca</taxon>
        <taxon>Gastropoda</taxon>
        <taxon>Heterobranchia</taxon>
        <taxon>Euthyneura</taxon>
        <taxon>Panpulmonata</taxon>
        <taxon>Sacoglossa</taxon>
        <taxon>Placobranchoidea</taxon>
        <taxon>Plakobranchidae</taxon>
        <taxon>Elysia</taxon>
    </lineage>
</organism>
<keyword evidence="3" id="KW-1185">Reference proteome</keyword>
<feature type="region of interest" description="Disordered" evidence="1">
    <location>
        <begin position="1"/>
        <end position="48"/>
    </location>
</feature>
<accession>A0AAE0Z6U1</accession>
<feature type="compositionally biased region" description="Gly residues" evidence="1">
    <location>
        <begin position="1"/>
        <end position="11"/>
    </location>
</feature>
<comment type="caution">
    <text evidence="2">The sequence shown here is derived from an EMBL/GenBank/DDBJ whole genome shotgun (WGS) entry which is preliminary data.</text>
</comment>
<name>A0AAE0Z6U1_9GAST</name>
<dbReference type="Proteomes" id="UP001283361">
    <property type="component" value="Unassembled WGS sequence"/>
</dbReference>
<sequence>MRGGDINGISGGNKKFLYSSPNNAKGENGHLDSADTDPWSFPAKPNNDVSKGLKLDLDDVWSIRNVGLGPSARSVLSEVSTVKSEVLTKNASSAFYSRHGGMKGRASPQGGVQSDSSSDPRNTGSNWASSGHTLAQGSRLGGPAPAPFQSSTEKAFRGGRAHNRRFQNPSPFDHDLNDF</sequence>
<evidence type="ECO:0000256" key="1">
    <source>
        <dbReference type="SAM" id="MobiDB-lite"/>
    </source>
</evidence>
<gene>
    <name evidence="2" type="ORF">RRG08_021149</name>
</gene>
<evidence type="ECO:0000313" key="2">
    <source>
        <dbReference type="EMBL" id="KAK3763326.1"/>
    </source>
</evidence>
<feature type="compositionally biased region" description="Polar residues" evidence="1">
    <location>
        <begin position="110"/>
        <end position="136"/>
    </location>
</feature>
<dbReference type="AlphaFoldDB" id="A0AAE0Z6U1"/>
<dbReference type="EMBL" id="JAWDGP010004573">
    <property type="protein sequence ID" value="KAK3763326.1"/>
    <property type="molecule type" value="Genomic_DNA"/>
</dbReference>
<reference evidence="2" key="1">
    <citation type="journal article" date="2023" name="G3 (Bethesda)">
        <title>A reference genome for the long-term kleptoplast-retaining sea slug Elysia crispata morphotype clarki.</title>
        <authorList>
            <person name="Eastman K.E."/>
            <person name="Pendleton A.L."/>
            <person name="Shaikh M.A."/>
            <person name="Suttiyut T."/>
            <person name="Ogas R."/>
            <person name="Tomko P."/>
            <person name="Gavelis G."/>
            <person name="Widhalm J.R."/>
            <person name="Wisecaver J.H."/>
        </authorList>
    </citation>
    <scope>NUCLEOTIDE SEQUENCE</scope>
    <source>
        <strain evidence="2">ECLA1</strain>
    </source>
</reference>
<protein>
    <submittedName>
        <fullName evidence="2">Uncharacterized protein</fullName>
    </submittedName>
</protein>
<evidence type="ECO:0000313" key="3">
    <source>
        <dbReference type="Proteomes" id="UP001283361"/>
    </source>
</evidence>
<proteinExistence type="predicted"/>
<feature type="region of interest" description="Disordered" evidence="1">
    <location>
        <begin position="93"/>
        <end position="179"/>
    </location>
</feature>